<feature type="region of interest" description="Disordered" evidence="1">
    <location>
        <begin position="182"/>
        <end position="212"/>
    </location>
</feature>
<dbReference type="InterPro" id="IPR036249">
    <property type="entry name" value="Thioredoxin-like_sf"/>
</dbReference>
<dbReference type="InterPro" id="IPR013766">
    <property type="entry name" value="Thioredoxin_domain"/>
</dbReference>
<evidence type="ECO:0000313" key="5">
    <source>
        <dbReference type="Proteomes" id="UP001566331"/>
    </source>
</evidence>
<dbReference type="EMBL" id="JBFWIC010000043">
    <property type="protein sequence ID" value="MEZ0476645.1"/>
    <property type="molecule type" value="Genomic_DNA"/>
</dbReference>
<organism evidence="4 5">
    <name type="scientific">Luteimonas salinilitoris</name>
    <dbReference type="NCBI Taxonomy" id="3237697"/>
    <lineage>
        <taxon>Bacteria</taxon>
        <taxon>Pseudomonadati</taxon>
        <taxon>Pseudomonadota</taxon>
        <taxon>Gammaproteobacteria</taxon>
        <taxon>Lysobacterales</taxon>
        <taxon>Lysobacteraceae</taxon>
        <taxon>Luteimonas</taxon>
    </lineage>
</organism>
<feature type="signal peptide" evidence="2">
    <location>
        <begin position="1"/>
        <end position="30"/>
    </location>
</feature>
<name>A0ABV4HZ87_9GAMM</name>
<keyword evidence="5" id="KW-1185">Reference proteome</keyword>
<evidence type="ECO:0000256" key="1">
    <source>
        <dbReference type="SAM" id="MobiDB-lite"/>
    </source>
</evidence>
<gene>
    <name evidence="4" type="ORF">AB6713_18820</name>
</gene>
<comment type="caution">
    <text evidence="4">The sequence shown here is derived from an EMBL/GenBank/DDBJ whole genome shotgun (WGS) entry which is preliminary data.</text>
</comment>
<accession>A0ABV4HZ87</accession>
<sequence>MRSDVHARRRHLVLTALLLVGTAVAGIAHAQNPALRASVANALVVPDEERFEAYRWPREPRVIALYFGADWCTPCHAFMPELKQVYAALRSAGADTEVVYVSLDTSEREMRRYMRRQSMPWPAIDYRRLKALPAIRALGGPAPPNLVLIDRDGTVIASGWHGRRYAGLQPVLTAWVRALSDAGSPAPAPTPESAPAGDFTMRTNATPRTSPR</sequence>
<feature type="domain" description="Thioredoxin" evidence="3">
    <location>
        <begin position="18"/>
        <end position="181"/>
    </location>
</feature>
<dbReference type="RefSeq" id="WP_370565743.1">
    <property type="nucleotide sequence ID" value="NZ_JBFWIB010000024.1"/>
</dbReference>
<dbReference type="PROSITE" id="PS51352">
    <property type="entry name" value="THIOREDOXIN_2"/>
    <property type="match status" value="1"/>
</dbReference>
<dbReference type="Gene3D" id="3.40.30.10">
    <property type="entry name" value="Glutaredoxin"/>
    <property type="match status" value="1"/>
</dbReference>
<dbReference type="PANTHER" id="PTHR46472">
    <property type="entry name" value="NUCLEOREDOXIN"/>
    <property type="match status" value="1"/>
</dbReference>
<proteinExistence type="predicted"/>
<evidence type="ECO:0000259" key="3">
    <source>
        <dbReference type="PROSITE" id="PS51352"/>
    </source>
</evidence>
<feature type="chain" id="PRO_5045100518" evidence="2">
    <location>
        <begin position="31"/>
        <end position="212"/>
    </location>
</feature>
<dbReference type="InterPro" id="IPR012336">
    <property type="entry name" value="Thioredoxin-like_fold"/>
</dbReference>
<dbReference type="PANTHER" id="PTHR46472:SF1">
    <property type="entry name" value="NUCLEOREDOXIN"/>
    <property type="match status" value="1"/>
</dbReference>
<feature type="compositionally biased region" description="Polar residues" evidence="1">
    <location>
        <begin position="201"/>
        <end position="212"/>
    </location>
</feature>
<evidence type="ECO:0000256" key="2">
    <source>
        <dbReference type="SAM" id="SignalP"/>
    </source>
</evidence>
<reference evidence="4 5" key="1">
    <citation type="submission" date="2024-07" db="EMBL/GenBank/DDBJ databases">
        <title>Luteimonas salilacus sp. nov., isolated from the shore soil of Salt Lake in Tibet of China.</title>
        <authorList>
            <person name="Zhang X."/>
            <person name="Li A."/>
        </authorList>
    </citation>
    <scope>NUCLEOTIDE SEQUENCE [LARGE SCALE GENOMIC DNA]</scope>
    <source>
        <strain evidence="4 5">B3-2-R+30</strain>
    </source>
</reference>
<dbReference type="Pfam" id="PF13905">
    <property type="entry name" value="Thioredoxin_8"/>
    <property type="match status" value="1"/>
</dbReference>
<protein>
    <submittedName>
        <fullName evidence="4">Thioredoxin-like domain-containing protein</fullName>
    </submittedName>
</protein>
<evidence type="ECO:0000313" key="4">
    <source>
        <dbReference type="EMBL" id="MEZ0476645.1"/>
    </source>
</evidence>
<keyword evidence="2" id="KW-0732">Signal</keyword>
<dbReference type="SUPFAM" id="SSF52833">
    <property type="entry name" value="Thioredoxin-like"/>
    <property type="match status" value="1"/>
</dbReference>
<dbReference type="Proteomes" id="UP001566331">
    <property type="component" value="Unassembled WGS sequence"/>
</dbReference>